<dbReference type="EMBL" id="JBBNPS010000027">
    <property type="protein sequence ID" value="MEQ3354184.1"/>
    <property type="molecule type" value="Genomic_DNA"/>
</dbReference>
<evidence type="ECO:0000256" key="1">
    <source>
        <dbReference type="ARBA" id="ARBA00023015"/>
    </source>
</evidence>
<dbReference type="PANTHER" id="PTHR30136:SF24">
    <property type="entry name" value="HTH-TYPE TRANSCRIPTIONAL REPRESSOR ALLR"/>
    <property type="match status" value="1"/>
</dbReference>
<dbReference type="InterPro" id="IPR036388">
    <property type="entry name" value="WH-like_DNA-bd_sf"/>
</dbReference>
<evidence type="ECO:0000256" key="3">
    <source>
        <dbReference type="ARBA" id="ARBA00023163"/>
    </source>
</evidence>
<name>A0ABV1J7L0_9FIRM</name>
<evidence type="ECO:0000313" key="7">
    <source>
        <dbReference type="Proteomes" id="UP001481872"/>
    </source>
</evidence>
<dbReference type="InterPro" id="IPR029016">
    <property type="entry name" value="GAF-like_dom_sf"/>
</dbReference>
<dbReference type="Gene3D" id="1.10.10.10">
    <property type="entry name" value="Winged helix-like DNA-binding domain superfamily/Winged helix DNA-binding domain"/>
    <property type="match status" value="1"/>
</dbReference>
<keyword evidence="2" id="KW-0238">DNA-binding</keyword>
<dbReference type="InterPro" id="IPR036390">
    <property type="entry name" value="WH_DNA-bd_sf"/>
</dbReference>
<dbReference type="Pfam" id="PF09339">
    <property type="entry name" value="HTH_IclR"/>
    <property type="match status" value="1"/>
</dbReference>
<dbReference type="RefSeq" id="WP_349054491.1">
    <property type="nucleotide sequence ID" value="NZ_JBBNPS010000027.1"/>
</dbReference>
<reference evidence="6 7" key="1">
    <citation type="submission" date="2024-04" db="EMBL/GenBank/DDBJ databases">
        <title>Human intestinal bacterial collection.</title>
        <authorList>
            <person name="Pauvert C."/>
            <person name="Hitch T.C.A."/>
            <person name="Clavel T."/>
        </authorList>
    </citation>
    <scope>NUCLEOTIDE SEQUENCE [LARGE SCALE GENOMIC DNA]</scope>
    <source>
        <strain evidence="6 7">CLA-SR-H026</strain>
    </source>
</reference>
<sequence>MAKKTDYTVPMVEKALQILHFLLENGGAHGTGDIANRLNLPKASVFKILYTLEKEHFVAKDREDRYRLGLGFIPYDAEVRNRWDFTTVTRPIMERAVAAMGESLNLGICADDTIVVLDTVAGEDFYIMRHLIPVAPLYCSAIGKIFLAEYEEEDLDLYLARHELAPRTISTLTTKEALSADLQEVIETGTAHDREEYEYGLTCMAKGVYFQGKLIAGVSLSGPTSRLEHKGMDRLEEVLADVADALAAEPGLGTLLSL</sequence>
<proteinExistence type="predicted"/>
<comment type="caution">
    <text evidence="6">The sequence shown here is derived from an EMBL/GenBank/DDBJ whole genome shotgun (WGS) entry which is preliminary data.</text>
</comment>
<evidence type="ECO:0000313" key="6">
    <source>
        <dbReference type="EMBL" id="MEQ3354184.1"/>
    </source>
</evidence>
<dbReference type="InterPro" id="IPR050707">
    <property type="entry name" value="HTH_MetabolicPath_Reg"/>
</dbReference>
<dbReference type="Pfam" id="PF01614">
    <property type="entry name" value="IclR_C"/>
    <property type="match status" value="1"/>
</dbReference>
<evidence type="ECO:0000256" key="2">
    <source>
        <dbReference type="ARBA" id="ARBA00023125"/>
    </source>
</evidence>
<keyword evidence="1" id="KW-0805">Transcription regulation</keyword>
<dbReference type="PROSITE" id="PS51078">
    <property type="entry name" value="ICLR_ED"/>
    <property type="match status" value="1"/>
</dbReference>
<dbReference type="PANTHER" id="PTHR30136">
    <property type="entry name" value="HELIX-TURN-HELIX TRANSCRIPTIONAL REGULATOR, ICLR FAMILY"/>
    <property type="match status" value="1"/>
</dbReference>
<feature type="domain" description="IclR-ED" evidence="5">
    <location>
        <begin position="71"/>
        <end position="252"/>
    </location>
</feature>
<dbReference type="SUPFAM" id="SSF55781">
    <property type="entry name" value="GAF domain-like"/>
    <property type="match status" value="1"/>
</dbReference>
<keyword evidence="3" id="KW-0804">Transcription</keyword>
<accession>A0ABV1J7L0</accession>
<keyword evidence="7" id="KW-1185">Reference proteome</keyword>
<evidence type="ECO:0000259" key="4">
    <source>
        <dbReference type="PROSITE" id="PS51077"/>
    </source>
</evidence>
<dbReference type="SUPFAM" id="SSF46785">
    <property type="entry name" value="Winged helix' DNA-binding domain"/>
    <property type="match status" value="1"/>
</dbReference>
<organism evidence="6 7">
    <name type="scientific">Aedoeadaptatus acetigenes</name>
    <dbReference type="NCBI Taxonomy" id="2981723"/>
    <lineage>
        <taxon>Bacteria</taxon>
        <taxon>Bacillati</taxon>
        <taxon>Bacillota</taxon>
        <taxon>Tissierellia</taxon>
        <taxon>Tissierellales</taxon>
        <taxon>Peptoniphilaceae</taxon>
        <taxon>Aedoeadaptatus</taxon>
    </lineage>
</organism>
<gene>
    <name evidence="6" type="ORF">AAA081_07760</name>
</gene>
<dbReference type="SMART" id="SM00346">
    <property type="entry name" value="HTH_ICLR"/>
    <property type="match status" value="1"/>
</dbReference>
<protein>
    <submittedName>
        <fullName evidence="6">IclR family transcriptional regulator</fullName>
    </submittedName>
</protein>
<dbReference type="PROSITE" id="PS51077">
    <property type="entry name" value="HTH_ICLR"/>
    <property type="match status" value="1"/>
</dbReference>
<dbReference type="Gene3D" id="3.30.450.40">
    <property type="match status" value="1"/>
</dbReference>
<dbReference type="InterPro" id="IPR005471">
    <property type="entry name" value="Tscrpt_reg_IclR_N"/>
</dbReference>
<dbReference type="InterPro" id="IPR014757">
    <property type="entry name" value="Tscrpt_reg_IclR_C"/>
</dbReference>
<feature type="domain" description="HTH iclR-type" evidence="4">
    <location>
        <begin position="9"/>
        <end position="70"/>
    </location>
</feature>
<evidence type="ECO:0000259" key="5">
    <source>
        <dbReference type="PROSITE" id="PS51078"/>
    </source>
</evidence>
<dbReference type="Proteomes" id="UP001481872">
    <property type="component" value="Unassembled WGS sequence"/>
</dbReference>